<dbReference type="InterPro" id="IPR009081">
    <property type="entry name" value="PP-bd_ACP"/>
</dbReference>
<keyword evidence="5 7" id="KW-0443">Lipid metabolism</keyword>
<dbReference type="GO" id="GO:0016020">
    <property type="term" value="C:membrane"/>
    <property type="evidence" value="ECO:0007669"/>
    <property type="project" value="GOC"/>
</dbReference>
<keyword evidence="7" id="KW-0963">Cytoplasm</keyword>
<dbReference type="PROSITE" id="PS50075">
    <property type="entry name" value="CARRIER"/>
    <property type="match status" value="1"/>
</dbReference>
<dbReference type="RefSeq" id="WP_109732567.1">
    <property type="nucleotide sequence ID" value="NZ_BAAACK010000005.1"/>
</dbReference>
<dbReference type="AlphaFoldDB" id="A0A2Y9BH44"/>
<keyword evidence="1 7" id="KW-0596">Phosphopantetheine</keyword>
<keyword evidence="2 7" id="KW-0444">Lipid biosynthesis</keyword>
<proteinExistence type="inferred from homology"/>
<evidence type="ECO:0000256" key="7">
    <source>
        <dbReference type="HAMAP-Rule" id="MF_01217"/>
    </source>
</evidence>
<name>A0A2Y9BH44_9FIRM</name>
<dbReference type="GO" id="GO:0005829">
    <property type="term" value="C:cytosol"/>
    <property type="evidence" value="ECO:0007669"/>
    <property type="project" value="TreeGrafter"/>
</dbReference>
<dbReference type="PANTHER" id="PTHR20863:SF76">
    <property type="entry name" value="CARRIER DOMAIN-CONTAINING PROTEIN"/>
    <property type="match status" value="1"/>
</dbReference>
<evidence type="ECO:0000256" key="5">
    <source>
        <dbReference type="ARBA" id="ARBA00023098"/>
    </source>
</evidence>
<comment type="PTM">
    <text evidence="7">4'-phosphopantetheine is transferred from CoA to a specific serine of apo-ACP by AcpS. This modification is essential for activity because fatty acids are bound in thioester linkage to the sulfhydryl of the prosthetic group.</text>
</comment>
<dbReference type="SUPFAM" id="SSF47336">
    <property type="entry name" value="ACP-like"/>
    <property type="match status" value="1"/>
</dbReference>
<feature type="modified residue" description="O-(pantetheine 4'-phosphoryl)serine" evidence="7">
    <location>
        <position position="34"/>
    </location>
</feature>
<comment type="function">
    <text evidence="7">Carrier of the growing fatty acid chain in fatty acid biosynthesis.</text>
</comment>
<dbReference type="GO" id="GO:0000036">
    <property type="term" value="F:acyl carrier activity"/>
    <property type="evidence" value="ECO:0007669"/>
    <property type="project" value="UniProtKB-UniRule"/>
</dbReference>
<dbReference type="EMBL" id="QGDL01000011">
    <property type="protein sequence ID" value="PWJ27760.1"/>
    <property type="molecule type" value="Genomic_DNA"/>
</dbReference>
<dbReference type="Gene3D" id="1.10.1200.10">
    <property type="entry name" value="ACP-like"/>
    <property type="match status" value="1"/>
</dbReference>
<comment type="pathway">
    <text evidence="7">Lipid metabolism; fatty acid biosynthesis.</text>
</comment>
<evidence type="ECO:0000313" key="10">
    <source>
        <dbReference type="Proteomes" id="UP000245845"/>
    </source>
</evidence>
<reference evidence="9 10" key="1">
    <citation type="submission" date="2018-05" db="EMBL/GenBank/DDBJ databases">
        <title>The Hungate 1000. A catalogue of reference genomes from the rumen microbiome.</title>
        <authorList>
            <person name="Kelly W."/>
        </authorList>
    </citation>
    <scope>NUCLEOTIDE SEQUENCE [LARGE SCALE GENOMIC DNA]</scope>
    <source>
        <strain evidence="9 10">NLAE-zl-C242</strain>
    </source>
</reference>
<dbReference type="HAMAP" id="MF_01217">
    <property type="entry name" value="Acyl_carrier"/>
    <property type="match status" value="1"/>
</dbReference>
<dbReference type="UniPathway" id="UPA00094"/>
<comment type="subcellular location">
    <subcellularLocation>
        <location evidence="7">Cytoplasm</location>
    </subcellularLocation>
</comment>
<evidence type="ECO:0000256" key="1">
    <source>
        <dbReference type="ARBA" id="ARBA00022450"/>
    </source>
</evidence>
<keyword evidence="10" id="KW-1185">Reference proteome</keyword>
<comment type="caution">
    <text evidence="9">The sequence shown here is derived from an EMBL/GenBank/DDBJ whole genome shotgun (WGS) entry which is preliminary data.</text>
</comment>
<dbReference type="PANTHER" id="PTHR20863">
    <property type="entry name" value="ACYL CARRIER PROTEIN"/>
    <property type="match status" value="1"/>
</dbReference>
<dbReference type="InterPro" id="IPR003231">
    <property type="entry name" value="ACP"/>
</dbReference>
<evidence type="ECO:0000256" key="2">
    <source>
        <dbReference type="ARBA" id="ARBA00022516"/>
    </source>
</evidence>
<keyword evidence="4 7" id="KW-0276">Fatty acid metabolism</keyword>
<dbReference type="NCBIfam" id="NF002150">
    <property type="entry name" value="PRK00982.1-4"/>
    <property type="match status" value="1"/>
</dbReference>
<protein>
    <recommendedName>
        <fullName evidence="7">Acyl carrier protein</fullName>
        <shortName evidence="7">ACP</shortName>
    </recommendedName>
</protein>
<dbReference type="Pfam" id="PF00550">
    <property type="entry name" value="PP-binding"/>
    <property type="match status" value="1"/>
</dbReference>
<evidence type="ECO:0000259" key="8">
    <source>
        <dbReference type="PROSITE" id="PS50075"/>
    </source>
</evidence>
<evidence type="ECO:0000256" key="3">
    <source>
        <dbReference type="ARBA" id="ARBA00022553"/>
    </source>
</evidence>
<organism evidence="9 10">
    <name type="scientific">Faecalicatena orotica</name>
    <dbReference type="NCBI Taxonomy" id="1544"/>
    <lineage>
        <taxon>Bacteria</taxon>
        <taxon>Bacillati</taxon>
        <taxon>Bacillota</taxon>
        <taxon>Clostridia</taxon>
        <taxon>Lachnospirales</taxon>
        <taxon>Lachnospiraceae</taxon>
        <taxon>Faecalicatena</taxon>
    </lineage>
</organism>
<keyword evidence="6 7" id="KW-0275">Fatty acid biosynthesis</keyword>
<accession>A0A2Y9BH44</accession>
<evidence type="ECO:0000313" key="9">
    <source>
        <dbReference type="EMBL" id="PWJ27760.1"/>
    </source>
</evidence>
<evidence type="ECO:0000256" key="6">
    <source>
        <dbReference type="ARBA" id="ARBA00023160"/>
    </source>
</evidence>
<feature type="domain" description="Carrier" evidence="8">
    <location>
        <begin position="1"/>
        <end position="74"/>
    </location>
</feature>
<dbReference type="OrthoDB" id="1823096at2"/>
<dbReference type="Proteomes" id="UP000245845">
    <property type="component" value="Unassembled WGS sequence"/>
</dbReference>
<gene>
    <name evidence="7" type="primary">acpP</name>
    <name evidence="9" type="ORF">A8806_111197</name>
</gene>
<dbReference type="GO" id="GO:0000035">
    <property type="term" value="F:acyl binding"/>
    <property type="evidence" value="ECO:0007669"/>
    <property type="project" value="TreeGrafter"/>
</dbReference>
<evidence type="ECO:0000256" key="4">
    <source>
        <dbReference type="ARBA" id="ARBA00022832"/>
    </source>
</evidence>
<sequence>MFNKLRDIICEYVEVDKDAITGDSRFVEDLGFTSYDFMSMVGELEDTFDVEVEEREVADIVTVGEAVRYIESLQD</sequence>
<comment type="similarity">
    <text evidence="7">Belongs to the acyl carrier protein (ACP) family.</text>
</comment>
<dbReference type="GO" id="GO:0009245">
    <property type="term" value="P:lipid A biosynthetic process"/>
    <property type="evidence" value="ECO:0007669"/>
    <property type="project" value="TreeGrafter"/>
</dbReference>
<dbReference type="InterPro" id="IPR036736">
    <property type="entry name" value="ACP-like_sf"/>
</dbReference>
<keyword evidence="3 7" id="KW-0597">Phosphoprotein</keyword>